<dbReference type="GO" id="GO:0032153">
    <property type="term" value="C:cell division site"/>
    <property type="evidence" value="ECO:0007669"/>
    <property type="project" value="TreeGrafter"/>
</dbReference>
<sequence length="390" mass="42186">MSELQAALLAIGFGVIVAVYAFGWWQQRKYRRKFGAAFKASHADALYQESAAKPAAAPVEHVVTELEPETAVSQPVEEVAPEADAHVAPVESVEAVIEPVAETPSVPLSYAKALDESCALLDASSDFIIELSLAEPSPAAVLDGLWQRKFDFGKPVQVCGLTLNAQHWERAIAESQTLYERFRIAVQLVDRGGAISAAKLGDFRDLVAGIAKHIKADAAVPDVHETHHHAVELDTFCAEVDQMVGINLVPPGERQLNGSRIAQAASMLGMSLEADGAFHALDAQGHSLFCLINHDSKPFQHHTQETFTTSGVTLLLDVPRVAHPAELFDRMLETAREFARELQVNVVDDRRVVLSDGGLNLICDQITAVEAKMAEHGIAPGSAQARRLFA</sequence>
<keyword evidence="13" id="KW-1185">Reference proteome</keyword>
<dbReference type="SMART" id="SM00771">
    <property type="entry name" value="ZipA_C"/>
    <property type="match status" value="1"/>
</dbReference>
<comment type="similarity">
    <text evidence="8">Belongs to the ZipA family.</text>
</comment>
<dbReference type="Pfam" id="PF04354">
    <property type="entry name" value="ZipA_C"/>
    <property type="match status" value="1"/>
</dbReference>
<dbReference type="InterPro" id="IPR007449">
    <property type="entry name" value="ZipA_FtsZ-bd_C"/>
</dbReference>
<feature type="transmembrane region" description="Helical" evidence="10">
    <location>
        <begin position="6"/>
        <end position="25"/>
    </location>
</feature>
<keyword evidence="5 10" id="KW-1133">Transmembrane helix</keyword>
<protein>
    <recommendedName>
        <fullName evidence="8">Cell division protein ZipA</fullName>
    </recommendedName>
</protein>
<evidence type="ECO:0000259" key="11">
    <source>
        <dbReference type="SMART" id="SM00771"/>
    </source>
</evidence>
<dbReference type="KEGG" id="fku:FGKAn22_09920"/>
<evidence type="ECO:0000313" key="13">
    <source>
        <dbReference type="Proteomes" id="UP001319121"/>
    </source>
</evidence>
<dbReference type="EMBL" id="AP019536">
    <property type="protein sequence ID" value="BBI99299.1"/>
    <property type="molecule type" value="Genomic_DNA"/>
</dbReference>
<evidence type="ECO:0000256" key="10">
    <source>
        <dbReference type="SAM" id="Phobius"/>
    </source>
</evidence>
<comment type="subcellular location">
    <subcellularLocation>
        <location evidence="9">Cell inner membrane</location>
        <topology evidence="9">Single-pass type I membrane protein</topology>
    </subcellularLocation>
</comment>
<keyword evidence="1 9" id="KW-1003">Cell membrane</keyword>
<evidence type="ECO:0000256" key="7">
    <source>
        <dbReference type="ARBA" id="ARBA00023306"/>
    </source>
</evidence>
<evidence type="ECO:0000256" key="2">
    <source>
        <dbReference type="ARBA" id="ARBA00022519"/>
    </source>
</evidence>
<evidence type="ECO:0000256" key="3">
    <source>
        <dbReference type="ARBA" id="ARBA00022618"/>
    </source>
</evidence>
<dbReference type="PANTHER" id="PTHR38685">
    <property type="entry name" value="CELL DIVISION PROTEIN ZIPA"/>
    <property type="match status" value="1"/>
</dbReference>
<dbReference type="RefSeq" id="WP_212786886.1">
    <property type="nucleotide sequence ID" value="NZ_AP019536.1"/>
</dbReference>
<dbReference type="Gene3D" id="3.30.1400.10">
    <property type="entry name" value="ZipA, C-terminal FtsZ-binding domain"/>
    <property type="match status" value="1"/>
</dbReference>
<evidence type="ECO:0000313" key="12">
    <source>
        <dbReference type="EMBL" id="BBI99299.1"/>
    </source>
</evidence>
<keyword evidence="6 9" id="KW-0472">Membrane</keyword>
<keyword evidence="3 8" id="KW-0132">Cell division</keyword>
<comment type="function">
    <text evidence="8">Essential cell division protein that stabilizes the FtsZ protofilaments by cross-linking them and that serves as a cytoplasmic membrane anchor for the Z ring. Also required for the recruitment to the septal ring of downstream cell division proteins.</text>
</comment>
<organism evidence="12 13">
    <name type="scientific">Ferrigenium kumadai</name>
    <dbReference type="NCBI Taxonomy" id="1682490"/>
    <lineage>
        <taxon>Bacteria</taxon>
        <taxon>Pseudomonadati</taxon>
        <taxon>Pseudomonadota</taxon>
        <taxon>Betaproteobacteria</taxon>
        <taxon>Nitrosomonadales</taxon>
        <taxon>Gallionellaceae</taxon>
        <taxon>Ferrigenium</taxon>
    </lineage>
</organism>
<name>A0AAN1T0U5_9PROT</name>
<evidence type="ECO:0000256" key="6">
    <source>
        <dbReference type="ARBA" id="ARBA00023136"/>
    </source>
</evidence>
<dbReference type="Proteomes" id="UP001319121">
    <property type="component" value="Chromosome"/>
</dbReference>
<evidence type="ECO:0000256" key="9">
    <source>
        <dbReference type="RuleBase" id="RU003613"/>
    </source>
</evidence>
<keyword evidence="4 9" id="KW-0812">Transmembrane</keyword>
<evidence type="ECO:0000256" key="1">
    <source>
        <dbReference type="ARBA" id="ARBA00022475"/>
    </source>
</evidence>
<dbReference type="GO" id="GO:0005886">
    <property type="term" value="C:plasma membrane"/>
    <property type="evidence" value="ECO:0007669"/>
    <property type="project" value="UniProtKB-SubCell"/>
</dbReference>
<feature type="domain" description="ZipA C-terminal FtsZ-binding" evidence="11">
    <location>
        <begin position="240"/>
        <end position="366"/>
    </location>
</feature>
<reference evidence="12 13" key="1">
    <citation type="submission" date="2019-03" db="EMBL/GenBank/DDBJ databases">
        <title>Complete genome sequence of Ferrigenium kumadai strain An22, a microaerophilic iron-oxidizing bacterium isolated from a paddy field soil.</title>
        <authorList>
            <person name="Watanabe T."/>
            <person name="Asakawa S."/>
        </authorList>
    </citation>
    <scope>NUCLEOTIDE SEQUENCE [LARGE SCALE GENOMIC DNA]</scope>
    <source>
        <strain evidence="12 13">An22</strain>
    </source>
</reference>
<gene>
    <name evidence="12" type="ORF">FGKAn22_09920</name>
</gene>
<evidence type="ECO:0000256" key="8">
    <source>
        <dbReference type="RuleBase" id="RU003612"/>
    </source>
</evidence>
<evidence type="ECO:0000256" key="4">
    <source>
        <dbReference type="ARBA" id="ARBA00022692"/>
    </source>
</evidence>
<dbReference type="GO" id="GO:0000917">
    <property type="term" value="P:division septum assembly"/>
    <property type="evidence" value="ECO:0007669"/>
    <property type="project" value="TreeGrafter"/>
</dbReference>
<dbReference type="AlphaFoldDB" id="A0AAN1T0U5"/>
<keyword evidence="2 9" id="KW-0997">Cell inner membrane</keyword>
<keyword evidence="7 8" id="KW-0131">Cell cycle</keyword>
<proteinExistence type="inferred from homology"/>
<dbReference type="InterPro" id="IPR036765">
    <property type="entry name" value="ZipA_FtsZ-bd_C_sf"/>
</dbReference>
<dbReference type="PANTHER" id="PTHR38685:SF1">
    <property type="entry name" value="CELL DIVISION PROTEIN ZIPA"/>
    <property type="match status" value="1"/>
</dbReference>
<evidence type="ECO:0000256" key="5">
    <source>
        <dbReference type="ARBA" id="ARBA00022989"/>
    </source>
</evidence>
<dbReference type="SUPFAM" id="SSF64383">
    <property type="entry name" value="Cell-division protein ZipA, C-terminal domain"/>
    <property type="match status" value="1"/>
</dbReference>
<dbReference type="InterPro" id="IPR011919">
    <property type="entry name" value="Cell_div_ZipA"/>
</dbReference>
<accession>A0AAN1T0U5</accession>